<comment type="subcellular location">
    <subcellularLocation>
        <location evidence="1">Cell membrane</location>
        <topology evidence="1">Multi-pass membrane protein</topology>
    </subcellularLocation>
</comment>
<dbReference type="Proteomes" id="UP001169063">
    <property type="component" value="Unassembled WGS sequence"/>
</dbReference>
<feature type="transmembrane region" description="Helical" evidence="6">
    <location>
        <begin position="42"/>
        <end position="67"/>
    </location>
</feature>
<keyword evidence="5 6" id="KW-0472">Membrane</keyword>
<feature type="transmembrane region" description="Helical" evidence="6">
    <location>
        <begin position="115"/>
        <end position="136"/>
    </location>
</feature>
<dbReference type="Pfam" id="PF01810">
    <property type="entry name" value="LysE"/>
    <property type="match status" value="1"/>
</dbReference>
<dbReference type="PANTHER" id="PTHR30086">
    <property type="entry name" value="ARGININE EXPORTER PROTEIN ARGO"/>
    <property type="match status" value="1"/>
</dbReference>
<dbReference type="InterPro" id="IPR001123">
    <property type="entry name" value="LeuE-type"/>
</dbReference>
<protein>
    <submittedName>
        <fullName evidence="7">LysE family translocator</fullName>
    </submittedName>
</protein>
<evidence type="ECO:0000256" key="1">
    <source>
        <dbReference type="ARBA" id="ARBA00004651"/>
    </source>
</evidence>
<keyword evidence="2" id="KW-1003">Cell membrane</keyword>
<evidence type="ECO:0000313" key="7">
    <source>
        <dbReference type="EMBL" id="MDO1559598.1"/>
    </source>
</evidence>
<feature type="transmembrane region" description="Helical" evidence="6">
    <location>
        <begin position="142"/>
        <end position="167"/>
    </location>
</feature>
<evidence type="ECO:0000313" key="8">
    <source>
        <dbReference type="Proteomes" id="UP001169063"/>
    </source>
</evidence>
<feature type="transmembrane region" description="Helical" evidence="6">
    <location>
        <begin position="73"/>
        <end position="94"/>
    </location>
</feature>
<name>A0ABT8SPN9_9CAUL</name>
<reference evidence="7" key="1">
    <citation type="submission" date="2023-07" db="EMBL/GenBank/DDBJ databases">
        <title>Brevundimonas soil sp. nov., isolated from the soil of chemical plant.</title>
        <authorList>
            <person name="Wu N."/>
        </authorList>
    </citation>
    <scope>NUCLEOTIDE SEQUENCE</scope>
    <source>
        <strain evidence="7">XZ-24</strain>
    </source>
</reference>
<accession>A0ABT8SPN9</accession>
<keyword evidence="8" id="KW-1185">Reference proteome</keyword>
<evidence type="ECO:0000256" key="5">
    <source>
        <dbReference type="ARBA" id="ARBA00023136"/>
    </source>
</evidence>
<dbReference type="PANTHER" id="PTHR30086:SF20">
    <property type="entry name" value="ARGININE EXPORTER PROTEIN ARGO-RELATED"/>
    <property type="match status" value="1"/>
</dbReference>
<evidence type="ECO:0000256" key="3">
    <source>
        <dbReference type="ARBA" id="ARBA00022692"/>
    </source>
</evidence>
<comment type="caution">
    <text evidence="7">The sequence shown here is derived from an EMBL/GenBank/DDBJ whole genome shotgun (WGS) entry which is preliminary data.</text>
</comment>
<dbReference type="RefSeq" id="WP_302110026.1">
    <property type="nucleotide sequence ID" value="NZ_JAUKTR010000003.1"/>
</dbReference>
<organism evidence="7 8">
    <name type="scientific">Peiella sedimenti</name>
    <dbReference type="NCBI Taxonomy" id="3061083"/>
    <lineage>
        <taxon>Bacteria</taxon>
        <taxon>Pseudomonadati</taxon>
        <taxon>Pseudomonadota</taxon>
        <taxon>Alphaproteobacteria</taxon>
        <taxon>Caulobacterales</taxon>
        <taxon>Caulobacteraceae</taxon>
        <taxon>Peiella</taxon>
    </lineage>
</organism>
<evidence type="ECO:0000256" key="4">
    <source>
        <dbReference type="ARBA" id="ARBA00022989"/>
    </source>
</evidence>
<proteinExistence type="predicted"/>
<feature type="transmembrane region" description="Helical" evidence="6">
    <location>
        <begin position="6"/>
        <end position="30"/>
    </location>
</feature>
<gene>
    <name evidence="7" type="ORF">Q0812_09180</name>
</gene>
<evidence type="ECO:0000256" key="6">
    <source>
        <dbReference type="SAM" id="Phobius"/>
    </source>
</evidence>
<dbReference type="EMBL" id="JAUKTR010000003">
    <property type="protein sequence ID" value="MDO1559598.1"/>
    <property type="molecule type" value="Genomic_DNA"/>
</dbReference>
<sequence>MESAPLAILAFTAAAALLTVTPGMDTALILRTALVEGPRPAWRAALGILTGCMVWAGAVGLGLGALLLASETAYRVVQVCGAVYLAWLGLKLILKPRRDFAVEGLRPATGFRQGLLTNLLNPKVGVFYISFLPQFIPHGAPVAAWAIGLALIHAVLGALWSGALIAATQPLAKALRRPGLIGWLDRVTGGVFIAFGLKLGLSAR</sequence>
<keyword evidence="4 6" id="KW-1133">Transmembrane helix</keyword>
<dbReference type="PIRSF" id="PIRSF006324">
    <property type="entry name" value="LeuE"/>
    <property type="match status" value="1"/>
</dbReference>
<keyword evidence="3 6" id="KW-0812">Transmembrane</keyword>
<evidence type="ECO:0000256" key="2">
    <source>
        <dbReference type="ARBA" id="ARBA00022475"/>
    </source>
</evidence>